<reference evidence="11" key="1">
    <citation type="journal article" date="2021" name="PeerJ">
        <title>Extensive microbial diversity within the chicken gut microbiome revealed by metagenomics and culture.</title>
        <authorList>
            <person name="Gilroy R."/>
            <person name="Ravi A."/>
            <person name="Getino M."/>
            <person name="Pursley I."/>
            <person name="Horton D.L."/>
            <person name="Alikhan N.F."/>
            <person name="Baker D."/>
            <person name="Gharbi K."/>
            <person name="Hall N."/>
            <person name="Watson M."/>
            <person name="Adriaenssens E.M."/>
            <person name="Foster-Nyarko E."/>
            <person name="Jarju S."/>
            <person name="Secka A."/>
            <person name="Antonio M."/>
            <person name="Oren A."/>
            <person name="Chaudhuri R.R."/>
            <person name="La Ragione R."/>
            <person name="Hildebrand F."/>
            <person name="Pallen M.J."/>
        </authorList>
    </citation>
    <scope>NUCLEOTIDE SEQUENCE</scope>
    <source>
        <strain evidence="11">A5-1222</strain>
    </source>
</reference>
<dbReference type="NCBIfam" id="TIGR03367">
    <property type="entry name" value="queuosine_QueD"/>
    <property type="match status" value="1"/>
</dbReference>
<organism evidence="11 12">
    <name type="scientific">Candidatus Ureaplasma intestinipullorum</name>
    <dbReference type="NCBI Taxonomy" id="2838770"/>
    <lineage>
        <taxon>Bacteria</taxon>
        <taxon>Bacillati</taxon>
        <taxon>Mycoplasmatota</taxon>
        <taxon>Mycoplasmoidales</taxon>
        <taxon>Mycoplasmoidaceae</taxon>
        <taxon>Ureaplasma</taxon>
    </lineage>
</organism>
<feature type="active site" description="Charge relay system" evidence="9">
    <location>
        <position position="131"/>
    </location>
</feature>
<dbReference type="Pfam" id="PF01242">
    <property type="entry name" value="PTPS"/>
    <property type="match status" value="1"/>
</dbReference>
<dbReference type="AlphaFoldDB" id="A0A9E2KWB9"/>
<proteinExistence type="inferred from homology"/>
<gene>
    <name evidence="11" type="primary">queD</name>
    <name evidence="11" type="ORF">H9897_00465</name>
</gene>
<dbReference type="GO" id="GO:0046872">
    <property type="term" value="F:metal ion binding"/>
    <property type="evidence" value="ECO:0007669"/>
    <property type="project" value="UniProtKB-KW"/>
</dbReference>
<evidence type="ECO:0000256" key="3">
    <source>
        <dbReference type="ARBA" id="ARBA00018141"/>
    </source>
</evidence>
<feature type="binding site" evidence="10">
    <location>
        <position position="27"/>
    </location>
    <ligand>
        <name>Zn(2+)</name>
        <dbReference type="ChEBI" id="CHEBI:29105"/>
    </ligand>
</feature>
<evidence type="ECO:0000256" key="8">
    <source>
        <dbReference type="PIRNR" id="PIRNR006113"/>
    </source>
</evidence>
<sequence>MYRLTKEFSFDAAHMLDGHCGKCNNLHGHTYKLKIHVFANELLEDKSSKDMVIDFKDLKAIVKPIVDKLDHSFIFNKQNESESKIATILFESGRKISEIPLRSTCENLTRIIYDELKPHLKNYNFAVELYETPTSSCYYDGENN</sequence>
<dbReference type="InterPro" id="IPR007115">
    <property type="entry name" value="6-PTP_synth/QueD"/>
</dbReference>
<reference evidence="11" key="2">
    <citation type="submission" date="2021-04" db="EMBL/GenBank/DDBJ databases">
        <authorList>
            <person name="Gilroy R."/>
        </authorList>
    </citation>
    <scope>NUCLEOTIDE SEQUENCE</scope>
    <source>
        <strain evidence="11">A5-1222</strain>
    </source>
</reference>
<dbReference type="GO" id="GO:0070497">
    <property type="term" value="F:6-carboxytetrahydropterin synthase activity"/>
    <property type="evidence" value="ECO:0007669"/>
    <property type="project" value="UniProtKB-EC"/>
</dbReference>
<evidence type="ECO:0000256" key="2">
    <source>
        <dbReference type="ARBA" id="ARBA00008900"/>
    </source>
</evidence>
<keyword evidence="4 8" id="KW-0479">Metal-binding</keyword>
<protein>
    <recommendedName>
        <fullName evidence="3 8">6-carboxy-5,6,7,8-tetrahydropterin synthase</fullName>
        <ecNumber evidence="8">4.-.-.-</ecNumber>
    </recommendedName>
</protein>
<comment type="cofactor">
    <cofactor evidence="8 10">
        <name>Zn(2+)</name>
        <dbReference type="ChEBI" id="CHEBI:29105"/>
    </cofactor>
    <text evidence="8 10">Binds 1 zinc ion per subunit.</text>
</comment>
<feature type="active site" description="Proton acceptor" evidence="9">
    <location>
        <position position="23"/>
    </location>
</feature>
<evidence type="ECO:0000256" key="6">
    <source>
        <dbReference type="ARBA" id="ARBA00023239"/>
    </source>
</evidence>
<evidence type="ECO:0000256" key="5">
    <source>
        <dbReference type="ARBA" id="ARBA00022833"/>
    </source>
</evidence>
<name>A0A9E2KWB9_9BACT</name>
<accession>A0A9E2KWB9</accession>
<keyword evidence="8" id="KW-0671">Queuosine biosynthesis</keyword>
<keyword evidence="6 8" id="KW-0456">Lyase</keyword>
<comment type="caution">
    <text evidence="11">The sequence shown here is derived from an EMBL/GenBank/DDBJ whole genome shotgun (WGS) entry which is preliminary data.</text>
</comment>
<dbReference type="GO" id="GO:0008616">
    <property type="term" value="P:tRNA queuosine(34) biosynthetic process"/>
    <property type="evidence" value="ECO:0007669"/>
    <property type="project" value="UniProtKB-KW"/>
</dbReference>
<feature type="active site" description="Charge relay system" evidence="9">
    <location>
        <position position="71"/>
    </location>
</feature>
<evidence type="ECO:0000256" key="9">
    <source>
        <dbReference type="PIRSR" id="PIRSR006113-1"/>
    </source>
</evidence>
<evidence type="ECO:0000256" key="4">
    <source>
        <dbReference type="ARBA" id="ARBA00022723"/>
    </source>
</evidence>
<dbReference type="EMBL" id="JAHLFM010000008">
    <property type="protein sequence ID" value="MBU3830624.1"/>
    <property type="molecule type" value="Genomic_DNA"/>
</dbReference>
<evidence type="ECO:0000313" key="12">
    <source>
        <dbReference type="Proteomes" id="UP000824247"/>
    </source>
</evidence>
<feature type="binding site" evidence="10">
    <location>
        <position position="29"/>
    </location>
    <ligand>
        <name>Zn(2+)</name>
        <dbReference type="ChEBI" id="CHEBI:29105"/>
    </ligand>
</feature>
<dbReference type="SUPFAM" id="SSF55620">
    <property type="entry name" value="Tetrahydrobiopterin biosynthesis enzymes-like"/>
    <property type="match status" value="1"/>
</dbReference>
<evidence type="ECO:0000313" key="11">
    <source>
        <dbReference type="EMBL" id="MBU3830624.1"/>
    </source>
</evidence>
<dbReference type="EC" id="4.-.-.-" evidence="8"/>
<dbReference type="PANTHER" id="PTHR12589">
    <property type="entry name" value="PYRUVOYL TETRAHYDROBIOPTERIN SYNTHASE"/>
    <property type="match status" value="1"/>
</dbReference>
<dbReference type="PIRSF" id="PIRSF006113">
    <property type="entry name" value="PTP_synth"/>
    <property type="match status" value="1"/>
</dbReference>
<dbReference type="InterPro" id="IPR038418">
    <property type="entry name" value="6-PTP_synth/QueD_sf"/>
</dbReference>
<evidence type="ECO:0000256" key="1">
    <source>
        <dbReference type="ARBA" id="ARBA00005061"/>
    </source>
</evidence>
<evidence type="ECO:0000256" key="10">
    <source>
        <dbReference type="PIRSR" id="PIRSR006113-2"/>
    </source>
</evidence>
<dbReference type="Gene3D" id="3.30.479.10">
    <property type="entry name" value="6-pyruvoyl tetrahydropterin synthase/QueD"/>
    <property type="match status" value="1"/>
</dbReference>
<feature type="binding site" evidence="10">
    <location>
        <position position="14"/>
    </location>
    <ligand>
        <name>Zn(2+)</name>
        <dbReference type="ChEBI" id="CHEBI:29105"/>
    </ligand>
</feature>
<dbReference type="PANTHER" id="PTHR12589:SF7">
    <property type="entry name" value="6-PYRUVOYL TETRAHYDROBIOPTERIN SYNTHASE"/>
    <property type="match status" value="1"/>
</dbReference>
<comment type="pathway">
    <text evidence="1 8">Purine metabolism; 7-cyano-7-deazaguanine biosynthesis.</text>
</comment>
<keyword evidence="5 8" id="KW-0862">Zinc</keyword>
<evidence type="ECO:0000256" key="7">
    <source>
        <dbReference type="ARBA" id="ARBA00048807"/>
    </source>
</evidence>
<comment type="similarity">
    <text evidence="2 8">Belongs to the PTPS family. QueD subfamily.</text>
</comment>
<comment type="catalytic activity">
    <reaction evidence="7 8">
        <text>7,8-dihydroneopterin 3'-triphosphate + H2O = 6-carboxy-5,6,7,8-tetrahydropterin + triphosphate + acetaldehyde + 2 H(+)</text>
        <dbReference type="Rhea" id="RHEA:27966"/>
        <dbReference type="ChEBI" id="CHEBI:15343"/>
        <dbReference type="ChEBI" id="CHEBI:15377"/>
        <dbReference type="ChEBI" id="CHEBI:15378"/>
        <dbReference type="ChEBI" id="CHEBI:18036"/>
        <dbReference type="ChEBI" id="CHEBI:58462"/>
        <dbReference type="ChEBI" id="CHEBI:61032"/>
        <dbReference type="EC" id="4.1.2.50"/>
    </reaction>
</comment>
<dbReference type="Proteomes" id="UP000824247">
    <property type="component" value="Unassembled WGS sequence"/>
</dbReference>